<keyword evidence="3" id="KW-0804">Transcription</keyword>
<dbReference type="PRINTS" id="PR00598">
    <property type="entry name" value="HTHMARR"/>
</dbReference>
<dbReference type="Proteomes" id="UP000248557">
    <property type="component" value="Unassembled WGS sequence"/>
</dbReference>
<dbReference type="SMART" id="SM00347">
    <property type="entry name" value="HTH_MARR"/>
    <property type="match status" value="1"/>
</dbReference>
<comment type="caution">
    <text evidence="5">The sequence shown here is derived from an EMBL/GenBank/DDBJ whole genome shotgun (WGS) entry which is preliminary data.</text>
</comment>
<keyword evidence="2" id="KW-0238">DNA-binding</keyword>
<gene>
    <name evidence="5" type="ORF">CA615_02450</name>
</gene>
<evidence type="ECO:0000313" key="5">
    <source>
        <dbReference type="EMBL" id="RAP03374.1"/>
    </source>
</evidence>
<proteinExistence type="predicted"/>
<accession>A0A328Q2R8</accession>
<dbReference type="PROSITE" id="PS50995">
    <property type="entry name" value="HTH_MARR_2"/>
    <property type="match status" value="1"/>
</dbReference>
<sequence>MIPMTMPKKFTKENAHNFPISFILSTIYRQHTIYLKNTLKPYDVSVGEYPTIMKLFKEGKKTQHELAEAFHMTEGTIARTVRNLEDKNIITRKIDKNNRRQNFVYITEKGEKIASLIENFDSLWEEEVCGFLNKKQKNEIKEILYDITINSLNQNKK</sequence>
<feature type="domain" description="HTH marR-type" evidence="4">
    <location>
        <begin position="17"/>
        <end position="149"/>
    </location>
</feature>
<dbReference type="SUPFAM" id="SSF46785">
    <property type="entry name" value="Winged helix' DNA-binding domain"/>
    <property type="match status" value="1"/>
</dbReference>
<reference evidence="5 6" key="1">
    <citation type="submission" date="2017-05" db="EMBL/GenBank/DDBJ databases">
        <title>Host range expansion of the Methanosphaera genus to humans and monogastric animals involves recent and extensive reduction in genome content.</title>
        <authorList>
            <person name="Hoedt E.C."/>
            <person name="Volmer J.G."/>
            <person name="Parks D.H."/>
            <person name="Rosewarne C.P."/>
            <person name="Denman S.E."/>
            <person name="Mcsweeney C.S."/>
            <person name="O Cuiv P."/>
            <person name="Hugenholtz P."/>
            <person name="Tyson G.W."/>
            <person name="Morrison M."/>
        </authorList>
    </citation>
    <scope>NUCLEOTIDE SEQUENCE [LARGE SCALE GENOMIC DNA]</scope>
    <source>
        <strain evidence="5 6">PA5</strain>
    </source>
</reference>
<dbReference type="Pfam" id="PF01047">
    <property type="entry name" value="MarR"/>
    <property type="match status" value="1"/>
</dbReference>
<evidence type="ECO:0000256" key="3">
    <source>
        <dbReference type="ARBA" id="ARBA00023163"/>
    </source>
</evidence>
<dbReference type="InterPro" id="IPR036388">
    <property type="entry name" value="WH-like_DNA-bd_sf"/>
</dbReference>
<dbReference type="PANTHER" id="PTHR42756">
    <property type="entry name" value="TRANSCRIPTIONAL REGULATOR, MARR"/>
    <property type="match status" value="1"/>
</dbReference>
<dbReference type="GO" id="GO:0003677">
    <property type="term" value="F:DNA binding"/>
    <property type="evidence" value="ECO:0007669"/>
    <property type="project" value="UniProtKB-KW"/>
</dbReference>
<organism evidence="5 6">
    <name type="scientific">Methanosphaera stadtmanae</name>
    <dbReference type="NCBI Taxonomy" id="2317"/>
    <lineage>
        <taxon>Archaea</taxon>
        <taxon>Methanobacteriati</taxon>
        <taxon>Methanobacteriota</taxon>
        <taxon>Methanomada group</taxon>
        <taxon>Methanobacteria</taxon>
        <taxon>Methanobacteriales</taxon>
        <taxon>Methanobacteriaceae</taxon>
        <taxon>Methanosphaera</taxon>
    </lineage>
</organism>
<name>A0A328Q2R8_9EURY</name>
<keyword evidence="1" id="KW-0805">Transcription regulation</keyword>
<dbReference type="OMA" id="DNAIMAV"/>
<evidence type="ECO:0000259" key="4">
    <source>
        <dbReference type="PROSITE" id="PS50995"/>
    </source>
</evidence>
<protein>
    <submittedName>
        <fullName evidence="5">Transcriptional regulator</fullName>
    </submittedName>
</protein>
<dbReference type="InterPro" id="IPR000835">
    <property type="entry name" value="HTH_MarR-typ"/>
</dbReference>
<dbReference type="InterPro" id="IPR036390">
    <property type="entry name" value="WH_DNA-bd_sf"/>
</dbReference>
<dbReference type="AlphaFoldDB" id="A0A328Q2R8"/>
<dbReference type="PANTHER" id="PTHR42756:SF1">
    <property type="entry name" value="TRANSCRIPTIONAL REPRESSOR OF EMRAB OPERON"/>
    <property type="match status" value="1"/>
</dbReference>
<evidence type="ECO:0000313" key="6">
    <source>
        <dbReference type="Proteomes" id="UP000248557"/>
    </source>
</evidence>
<dbReference type="CDD" id="cd00090">
    <property type="entry name" value="HTH_ARSR"/>
    <property type="match status" value="1"/>
</dbReference>
<evidence type="ECO:0000256" key="2">
    <source>
        <dbReference type="ARBA" id="ARBA00023125"/>
    </source>
</evidence>
<dbReference type="EMBL" id="NGJK01000026">
    <property type="protein sequence ID" value="RAP03374.1"/>
    <property type="molecule type" value="Genomic_DNA"/>
</dbReference>
<dbReference type="Gene3D" id="1.10.10.10">
    <property type="entry name" value="Winged helix-like DNA-binding domain superfamily/Winged helix DNA-binding domain"/>
    <property type="match status" value="1"/>
</dbReference>
<dbReference type="GO" id="GO:0003700">
    <property type="term" value="F:DNA-binding transcription factor activity"/>
    <property type="evidence" value="ECO:0007669"/>
    <property type="project" value="InterPro"/>
</dbReference>
<dbReference type="InterPro" id="IPR011991">
    <property type="entry name" value="ArsR-like_HTH"/>
</dbReference>
<evidence type="ECO:0000256" key="1">
    <source>
        <dbReference type="ARBA" id="ARBA00023015"/>
    </source>
</evidence>